<evidence type="ECO:0000256" key="1">
    <source>
        <dbReference type="ARBA" id="ARBA00023242"/>
    </source>
</evidence>
<dbReference type="SMART" id="SM00066">
    <property type="entry name" value="GAL4"/>
    <property type="match status" value="1"/>
</dbReference>
<protein>
    <recommendedName>
        <fullName evidence="3">Zn(2)-C6 fungal-type domain-containing protein</fullName>
    </recommendedName>
</protein>
<feature type="domain" description="Zn(2)-C6 fungal-type" evidence="3">
    <location>
        <begin position="10"/>
        <end position="38"/>
    </location>
</feature>
<dbReference type="GO" id="GO:0008270">
    <property type="term" value="F:zinc ion binding"/>
    <property type="evidence" value="ECO:0007669"/>
    <property type="project" value="InterPro"/>
</dbReference>
<keyword evidence="5" id="KW-1185">Reference proteome</keyword>
<evidence type="ECO:0000259" key="3">
    <source>
        <dbReference type="PROSITE" id="PS50048"/>
    </source>
</evidence>
<sequence length="585" mass="64221">MVYNGKPSRGCRTCRTRRIKCDEGKPTCQRCAKSKRECGGYRPEFEIVHRDQTRSTVRRVQHRAADLLQFKFPAQYPQNPSSLSSSPSSSSSCGNPASVLSVPVDQRATCYFASNLILLPQVDTAEGVWEFLVPLVESEPPDSALSCAFHACAYALLGNRMVASTANLANMSLKEHTLALAKTHLALKAPATATADATLASVLLLSLYENITAIKSPQMLVWRSHIDGAVVIVKTRGRAQMCNSKTGAHLFKAVRHYLISRTLSSGLPIPYGPDWWLSRDGTEPESLLAFSQRFALETGELSAQASRLLASTPHTTEGVELVLEMATVVQDLDHQIAGWLAAIPSQYRFKTMCWATEDDVELTSSGGGGRYDEAEVFPGRVDVYTDFVTASAYNIARVSRLVLASLRIRFAAFMCAPADYRATAEYVASHRVCGPVIAGILASVPYHLGWRTRQGELFDNSPERSGFACGVPEPARALAGLFLYWPLTCVKNFDLTSEDQRMWATARLKFIETQVGLKCVGVVRKAEFRFPSMMIGNQGSMVSPDPMRKWSPGLPRRNEKGELPQTPESLSSATQSPQPNDADAR</sequence>
<accession>A0AAE0N6T4</accession>
<dbReference type="EMBL" id="JAULSN010000004">
    <property type="protein sequence ID" value="KAK3372912.1"/>
    <property type="molecule type" value="Genomic_DNA"/>
</dbReference>
<feature type="region of interest" description="Disordered" evidence="2">
    <location>
        <begin position="539"/>
        <end position="585"/>
    </location>
</feature>
<dbReference type="CDD" id="cd00067">
    <property type="entry name" value="GAL4"/>
    <property type="match status" value="1"/>
</dbReference>
<dbReference type="Proteomes" id="UP001287356">
    <property type="component" value="Unassembled WGS sequence"/>
</dbReference>
<dbReference type="InterPro" id="IPR053175">
    <property type="entry name" value="DHMBA_Reg_Transcription_Factor"/>
</dbReference>
<keyword evidence="1" id="KW-0539">Nucleus</keyword>
<dbReference type="AlphaFoldDB" id="A0AAE0N6T4"/>
<dbReference type="GO" id="GO:0000981">
    <property type="term" value="F:DNA-binding transcription factor activity, RNA polymerase II-specific"/>
    <property type="evidence" value="ECO:0007669"/>
    <property type="project" value="InterPro"/>
</dbReference>
<dbReference type="PANTHER" id="PTHR38791:SF13">
    <property type="entry name" value="ZN(2)-C6 FUNGAL-TYPE DOMAIN-CONTAINING PROTEIN"/>
    <property type="match status" value="1"/>
</dbReference>
<proteinExistence type="predicted"/>
<dbReference type="Pfam" id="PF00172">
    <property type="entry name" value="Zn_clus"/>
    <property type="match status" value="1"/>
</dbReference>
<feature type="compositionally biased region" description="Polar residues" evidence="2">
    <location>
        <begin position="566"/>
        <end position="579"/>
    </location>
</feature>
<dbReference type="SUPFAM" id="SSF57701">
    <property type="entry name" value="Zn2/Cys6 DNA-binding domain"/>
    <property type="match status" value="1"/>
</dbReference>
<evidence type="ECO:0000256" key="2">
    <source>
        <dbReference type="SAM" id="MobiDB-lite"/>
    </source>
</evidence>
<dbReference type="PANTHER" id="PTHR38791">
    <property type="entry name" value="ZN(II)2CYS6 TRANSCRIPTION FACTOR (EUROFUNG)-RELATED-RELATED"/>
    <property type="match status" value="1"/>
</dbReference>
<comment type="caution">
    <text evidence="4">The sequence shown here is derived from an EMBL/GenBank/DDBJ whole genome shotgun (WGS) entry which is preliminary data.</text>
</comment>
<gene>
    <name evidence="4" type="ORF">B0T24DRAFT_247535</name>
</gene>
<dbReference type="InterPro" id="IPR036864">
    <property type="entry name" value="Zn2-C6_fun-type_DNA-bd_sf"/>
</dbReference>
<reference evidence="4" key="2">
    <citation type="submission" date="2023-06" db="EMBL/GenBank/DDBJ databases">
        <authorList>
            <consortium name="Lawrence Berkeley National Laboratory"/>
            <person name="Haridas S."/>
            <person name="Hensen N."/>
            <person name="Bonometti L."/>
            <person name="Westerberg I."/>
            <person name="Brannstrom I.O."/>
            <person name="Guillou S."/>
            <person name="Cros-Aarteil S."/>
            <person name="Calhoun S."/>
            <person name="Kuo A."/>
            <person name="Mondo S."/>
            <person name="Pangilinan J."/>
            <person name="Riley R."/>
            <person name="Labutti K."/>
            <person name="Andreopoulos B."/>
            <person name="Lipzen A."/>
            <person name="Chen C."/>
            <person name="Yanf M."/>
            <person name="Daum C."/>
            <person name="Ng V."/>
            <person name="Clum A."/>
            <person name="Steindorff A."/>
            <person name="Ohm R."/>
            <person name="Martin F."/>
            <person name="Silar P."/>
            <person name="Natvig D."/>
            <person name="Lalanne C."/>
            <person name="Gautier V."/>
            <person name="Ament-Velasquez S.L."/>
            <person name="Kruys A."/>
            <person name="Hutchinson M.I."/>
            <person name="Powell A.J."/>
            <person name="Barry K."/>
            <person name="Miller A.N."/>
            <person name="Grigoriev I.V."/>
            <person name="Debuchy R."/>
            <person name="Gladieux P."/>
            <person name="Thoren M.H."/>
            <person name="Johannesson H."/>
        </authorList>
    </citation>
    <scope>NUCLEOTIDE SEQUENCE</scope>
    <source>
        <strain evidence="4">CBS 958.72</strain>
    </source>
</reference>
<evidence type="ECO:0000313" key="5">
    <source>
        <dbReference type="Proteomes" id="UP001287356"/>
    </source>
</evidence>
<dbReference type="Gene3D" id="4.10.240.10">
    <property type="entry name" value="Zn(2)-C6 fungal-type DNA-binding domain"/>
    <property type="match status" value="1"/>
</dbReference>
<dbReference type="PROSITE" id="PS50048">
    <property type="entry name" value="ZN2_CY6_FUNGAL_2"/>
    <property type="match status" value="1"/>
</dbReference>
<reference evidence="4" key="1">
    <citation type="journal article" date="2023" name="Mol. Phylogenet. Evol.">
        <title>Genome-scale phylogeny and comparative genomics of the fungal order Sordariales.</title>
        <authorList>
            <person name="Hensen N."/>
            <person name="Bonometti L."/>
            <person name="Westerberg I."/>
            <person name="Brannstrom I.O."/>
            <person name="Guillou S."/>
            <person name="Cros-Aarteil S."/>
            <person name="Calhoun S."/>
            <person name="Haridas S."/>
            <person name="Kuo A."/>
            <person name="Mondo S."/>
            <person name="Pangilinan J."/>
            <person name="Riley R."/>
            <person name="LaButti K."/>
            <person name="Andreopoulos B."/>
            <person name="Lipzen A."/>
            <person name="Chen C."/>
            <person name="Yan M."/>
            <person name="Daum C."/>
            <person name="Ng V."/>
            <person name="Clum A."/>
            <person name="Steindorff A."/>
            <person name="Ohm R.A."/>
            <person name="Martin F."/>
            <person name="Silar P."/>
            <person name="Natvig D.O."/>
            <person name="Lalanne C."/>
            <person name="Gautier V."/>
            <person name="Ament-Velasquez S.L."/>
            <person name="Kruys A."/>
            <person name="Hutchinson M.I."/>
            <person name="Powell A.J."/>
            <person name="Barry K."/>
            <person name="Miller A.N."/>
            <person name="Grigoriev I.V."/>
            <person name="Debuchy R."/>
            <person name="Gladieux P."/>
            <person name="Hiltunen Thoren M."/>
            <person name="Johannesson H."/>
        </authorList>
    </citation>
    <scope>NUCLEOTIDE SEQUENCE</scope>
    <source>
        <strain evidence="4">CBS 958.72</strain>
    </source>
</reference>
<dbReference type="InterPro" id="IPR001138">
    <property type="entry name" value="Zn2Cys6_DnaBD"/>
</dbReference>
<name>A0AAE0N6T4_9PEZI</name>
<dbReference type="PROSITE" id="PS00463">
    <property type="entry name" value="ZN2_CY6_FUNGAL_1"/>
    <property type="match status" value="1"/>
</dbReference>
<evidence type="ECO:0000313" key="4">
    <source>
        <dbReference type="EMBL" id="KAK3372912.1"/>
    </source>
</evidence>
<organism evidence="4 5">
    <name type="scientific">Lasiosphaeria ovina</name>
    <dbReference type="NCBI Taxonomy" id="92902"/>
    <lineage>
        <taxon>Eukaryota</taxon>
        <taxon>Fungi</taxon>
        <taxon>Dikarya</taxon>
        <taxon>Ascomycota</taxon>
        <taxon>Pezizomycotina</taxon>
        <taxon>Sordariomycetes</taxon>
        <taxon>Sordariomycetidae</taxon>
        <taxon>Sordariales</taxon>
        <taxon>Lasiosphaeriaceae</taxon>
        <taxon>Lasiosphaeria</taxon>
    </lineage>
</organism>